<dbReference type="Proteomes" id="UP000609531">
    <property type="component" value="Unassembled WGS sequence"/>
</dbReference>
<evidence type="ECO:0000256" key="1">
    <source>
        <dbReference type="SAM" id="MobiDB-lite"/>
    </source>
</evidence>
<dbReference type="InterPro" id="IPR018247">
    <property type="entry name" value="EF_Hand_1_Ca_BS"/>
</dbReference>
<comment type="caution">
    <text evidence="4">The sequence shown here is derived from an EMBL/GenBank/DDBJ whole genome shotgun (WGS) entry which is preliminary data.</text>
</comment>
<keyword evidence="5" id="KW-1185">Reference proteome</keyword>
<accession>A0A934MHC9</accession>
<dbReference type="PROSITE" id="PS00018">
    <property type="entry name" value="EF_HAND_1"/>
    <property type="match status" value="1"/>
</dbReference>
<dbReference type="SUPFAM" id="SSF50346">
    <property type="entry name" value="PRC-barrel domain"/>
    <property type="match status" value="1"/>
</dbReference>
<feature type="chain" id="PRO_5037877322" evidence="2">
    <location>
        <begin position="23"/>
        <end position="407"/>
    </location>
</feature>
<gene>
    <name evidence="4" type="ORF">JCR33_14005</name>
</gene>
<dbReference type="EMBL" id="JAEKJA010000011">
    <property type="protein sequence ID" value="MBJ3776815.1"/>
    <property type="molecule type" value="Genomic_DNA"/>
</dbReference>
<dbReference type="RefSeq" id="WP_198882720.1">
    <property type="nucleotide sequence ID" value="NZ_JAEKJA010000011.1"/>
</dbReference>
<reference evidence="4" key="1">
    <citation type="submission" date="2020-12" db="EMBL/GenBank/DDBJ databases">
        <title>Bacterial taxonomy.</title>
        <authorList>
            <person name="Pan X."/>
        </authorList>
    </citation>
    <scope>NUCLEOTIDE SEQUENCE</scope>
    <source>
        <strain evidence="4">B2012</strain>
    </source>
</reference>
<feature type="signal peptide" evidence="2">
    <location>
        <begin position="1"/>
        <end position="22"/>
    </location>
</feature>
<dbReference type="PROSITE" id="PS50222">
    <property type="entry name" value="EF_HAND_2"/>
    <property type="match status" value="1"/>
</dbReference>
<dbReference type="Pfam" id="PF05239">
    <property type="entry name" value="PRC"/>
    <property type="match status" value="1"/>
</dbReference>
<name>A0A934MHC9_9HYPH</name>
<proteinExistence type="predicted"/>
<keyword evidence="2" id="KW-0732">Signal</keyword>
<evidence type="ECO:0000313" key="4">
    <source>
        <dbReference type="EMBL" id="MBJ3776815.1"/>
    </source>
</evidence>
<feature type="compositionally biased region" description="Basic and acidic residues" evidence="1">
    <location>
        <begin position="156"/>
        <end position="167"/>
    </location>
</feature>
<dbReference type="InterPro" id="IPR027275">
    <property type="entry name" value="PRC-brl_dom"/>
</dbReference>
<organism evidence="4 5">
    <name type="scientific">Acuticoccus mangrovi</name>
    <dbReference type="NCBI Taxonomy" id="2796142"/>
    <lineage>
        <taxon>Bacteria</taxon>
        <taxon>Pseudomonadati</taxon>
        <taxon>Pseudomonadota</taxon>
        <taxon>Alphaproteobacteria</taxon>
        <taxon>Hyphomicrobiales</taxon>
        <taxon>Amorphaceae</taxon>
        <taxon>Acuticoccus</taxon>
    </lineage>
</organism>
<sequence>MTRTILGGAALAALLAATPTLAQDVEMCVLADMPDGSVRAEARKTIDLDGDGTITLAEYEECLATNEIPDDRRAAMLAEFERLDIDDDDRLVVAELDGAAGTEAADAAEPAEVTVAEAPAAVKVDQPAPEVRVTQGDPKVAVEQPEPQVAVNQPKPKVEVTQKKPEVSVRQPEPTVEVEQGEPTVSVDQPAPQVAIDAPPPKVEVTQAEPKVTVEQVKPKVSVEQPDPVVTVEKADADVEVETEEPRVVVKQGEPQVVIERVSDAAPQASDEAAATSSADADEPIAMAANTATDDGAAGVPVEASSVAMGVPFDELEGEVAYNDAGEKVGKITDIVMKQSSGELFLVVSAGGFLGIGDTDVVFPYESASISDDHVMIDTDLTAETVEDRTDYDESAYVEVPEDRVVR</sequence>
<evidence type="ECO:0000256" key="2">
    <source>
        <dbReference type="SAM" id="SignalP"/>
    </source>
</evidence>
<dbReference type="Gene3D" id="1.10.238.10">
    <property type="entry name" value="EF-hand"/>
    <property type="match status" value="1"/>
</dbReference>
<dbReference type="SUPFAM" id="SSF47473">
    <property type="entry name" value="EF-hand"/>
    <property type="match status" value="1"/>
</dbReference>
<dbReference type="Gene3D" id="2.30.30.240">
    <property type="entry name" value="PRC-barrel domain"/>
    <property type="match status" value="1"/>
</dbReference>
<dbReference type="GO" id="GO:0005509">
    <property type="term" value="F:calcium ion binding"/>
    <property type="evidence" value="ECO:0007669"/>
    <property type="project" value="InterPro"/>
</dbReference>
<dbReference type="AlphaFoldDB" id="A0A934MHC9"/>
<evidence type="ECO:0000259" key="3">
    <source>
        <dbReference type="PROSITE" id="PS50222"/>
    </source>
</evidence>
<feature type="domain" description="EF-hand" evidence="3">
    <location>
        <begin position="44"/>
        <end position="69"/>
    </location>
</feature>
<dbReference type="PANTHER" id="PTHR36505">
    <property type="entry name" value="BLR1072 PROTEIN"/>
    <property type="match status" value="1"/>
</dbReference>
<feature type="region of interest" description="Disordered" evidence="1">
    <location>
        <begin position="152"/>
        <end position="185"/>
    </location>
</feature>
<evidence type="ECO:0000313" key="5">
    <source>
        <dbReference type="Proteomes" id="UP000609531"/>
    </source>
</evidence>
<dbReference type="PANTHER" id="PTHR36505:SF1">
    <property type="entry name" value="BLR1072 PROTEIN"/>
    <property type="match status" value="1"/>
</dbReference>
<dbReference type="InterPro" id="IPR002048">
    <property type="entry name" value="EF_hand_dom"/>
</dbReference>
<dbReference type="InterPro" id="IPR011992">
    <property type="entry name" value="EF-hand-dom_pair"/>
</dbReference>
<protein>
    <submittedName>
        <fullName evidence="4">PRC-barrel domain-containing protein</fullName>
    </submittedName>
</protein>
<dbReference type="InterPro" id="IPR011033">
    <property type="entry name" value="PRC_barrel-like_sf"/>
</dbReference>